<proteinExistence type="predicted"/>
<dbReference type="Proteomes" id="UP001501710">
    <property type="component" value="Unassembled WGS sequence"/>
</dbReference>
<organism evidence="2 3">
    <name type="scientific">Actinomadura meridiana</name>
    <dbReference type="NCBI Taxonomy" id="559626"/>
    <lineage>
        <taxon>Bacteria</taxon>
        <taxon>Bacillati</taxon>
        <taxon>Actinomycetota</taxon>
        <taxon>Actinomycetes</taxon>
        <taxon>Streptosporangiales</taxon>
        <taxon>Thermomonosporaceae</taxon>
        <taxon>Actinomadura</taxon>
    </lineage>
</organism>
<dbReference type="Pfam" id="PF04149">
    <property type="entry name" value="DUF397"/>
    <property type="match status" value="1"/>
</dbReference>
<evidence type="ECO:0000259" key="1">
    <source>
        <dbReference type="Pfam" id="PF04149"/>
    </source>
</evidence>
<feature type="domain" description="DUF397" evidence="1">
    <location>
        <begin position="7"/>
        <end position="60"/>
    </location>
</feature>
<protein>
    <recommendedName>
        <fullName evidence="1">DUF397 domain-containing protein</fullName>
    </recommendedName>
</protein>
<evidence type="ECO:0000313" key="2">
    <source>
        <dbReference type="EMBL" id="GAA4242571.1"/>
    </source>
</evidence>
<gene>
    <name evidence="2" type="ORF">GCM10022254_76120</name>
</gene>
<reference evidence="3" key="1">
    <citation type="journal article" date="2019" name="Int. J. Syst. Evol. Microbiol.">
        <title>The Global Catalogue of Microorganisms (GCM) 10K type strain sequencing project: providing services to taxonomists for standard genome sequencing and annotation.</title>
        <authorList>
            <consortium name="The Broad Institute Genomics Platform"/>
            <consortium name="The Broad Institute Genome Sequencing Center for Infectious Disease"/>
            <person name="Wu L."/>
            <person name="Ma J."/>
        </authorList>
    </citation>
    <scope>NUCLEOTIDE SEQUENCE [LARGE SCALE GENOMIC DNA]</scope>
    <source>
        <strain evidence="3">JCM 17440</strain>
    </source>
</reference>
<evidence type="ECO:0000313" key="3">
    <source>
        <dbReference type="Proteomes" id="UP001501710"/>
    </source>
</evidence>
<dbReference type="RefSeq" id="WP_344908050.1">
    <property type="nucleotide sequence ID" value="NZ_BAABAS010000033.1"/>
</dbReference>
<name>A0ABP8CRK2_9ACTN</name>
<dbReference type="InterPro" id="IPR007278">
    <property type="entry name" value="DUF397"/>
</dbReference>
<keyword evidence="3" id="KW-1185">Reference proteome</keyword>
<comment type="caution">
    <text evidence="2">The sequence shown here is derived from an EMBL/GenBank/DDBJ whole genome shotgun (WGS) entry which is preliminary data.</text>
</comment>
<dbReference type="EMBL" id="BAABAS010000033">
    <property type="protein sequence ID" value="GAA4242571.1"/>
    <property type="molecule type" value="Genomic_DNA"/>
</dbReference>
<accession>A0ABP8CRK2</accession>
<sequence>MSSPYEVWRKSSHSAANSDCVEVGRSIQGAIGVRDTKQGDAGAVLHFSPCEWATFIQAIRSSNS</sequence>